<dbReference type="AlphaFoldDB" id="A0A238W7F7"/>
<keyword evidence="6" id="KW-0969">Cilium</keyword>
<keyword evidence="7" id="KW-1185">Reference proteome</keyword>
<evidence type="ECO:0000256" key="2">
    <source>
        <dbReference type="ARBA" id="ARBA00022795"/>
    </source>
</evidence>
<dbReference type="SUPFAM" id="SSF141457">
    <property type="entry name" value="BH3618-like"/>
    <property type="match status" value="1"/>
</dbReference>
<dbReference type="Proteomes" id="UP000198403">
    <property type="component" value="Unassembled WGS sequence"/>
</dbReference>
<comment type="similarity">
    <text evidence="4">Belongs to the FliW family.</text>
</comment>
<keyword evidence="4" id="KW-0143">Chaperone</keyword>
<dbReference type="PANTHER" id="PTHR39190:SF1">
    <property type="entry name" value="FLAGELLAR ASSEMBLY FACTOR FLIW"/>
    <property type="match status" value="1"/>
</dbReference>
<keyword evidence="6" id="KW-0282">Flagellum</keyword>
<feature type="compositionally biased region" description="Low complexity" evidence="5">
    <location>
        <begin position="11"/>
        <end position="28"/>
    </location>
</feature>
<keyword evidence="3 4" id="KW-0810">Translation regulation</keyword>
<dbReference type="RefSeq" id="WP_089335986.1">
    <property type="nucleotide sequence ID" value="NZ_FZNO01000006.1"/>
</dbReference>
<evidence type="ECO:0000313" key="6">
    <source>
        <dbReference type="EMBL" id="SNR42525.1"/>
    </source>
</evidence>
<comment type="subunit">
    <text evidence="4">Interacts with translational regulator CsrA and flagellin(s).</text>
</comment>
<feature type="compositionally biased region" description="Basic and acidic residues" evidence="5">
    <location>
        <begin position="1"/>
        <end position="10"/>
    </location>
</feature>
<comment type="function">
    <text evidence="4">Acts as an anti-CsrA protein, binds CsrA and prevents it from repressing translation of its target genes, one of which is flagellin. Binds to flagellin and participates in the assembly of the flagellum.</text>
</comment>
<dbReference type="HAMAP" id="MF_01185">
    <property type="entry name" value="FliW"/>
    <property type="match status" value="1"/>
</dbReference>
<dbReference type="InterPro" id="IPR024046">
    <property type="entry name" value="Flagellar_assmbl_FliW_dom_sf"/>
</dbReference>
<keyword evidence="2 4" id="KW-1005">Bacterial flagellum biogenesis</keyword>
<dbReference type="OrthoDB" id="3268119at2"/>
<evidence type="ECO:0000256" key="1">
    <source>
        <dbReference type="ARBA" id="ARBA00022490"/>
    </source>
</evidence>
<dbReference type="InterPro" id="IPR003775">
    <property type="entry name" value="Flagellar_assembly_factor_FliW"/>
</dbReference>
<reference evidence="6 7" key="1">
    <citation type="submission" date="2017-06" db="EMBL/GenBank/DDBJ databases">
        <authorList>
            <person name="Kim H.J."/>
            <person name="Triplett B.A."/>
        </authorList>
    </citation>
    <scope>NUCLEOTIDE SEQUENCE [LARGE SCALE GENOMIC DNA]</scope>
    <source>
        <strain evidence="6 7">DSM 44272</strain>
    </source>
</reference>
<keyword evidence="1 4" id="KW-0963">Cytoplasm</keyword>
<evidence type="ECO:0000256" key="4">
    <source>
        <dbReference type="HAMAP-Rule" id="MF_01185"/>
    </source>
</evidence>
<gene>
    <name evidence="4" type="primary">fliW</name>
    <name evidence="6" type="ORF">SAMN06272737_106194</name>
</gene>
<evidence type="ECO:0000313" key="7">
    <source>
        <dbReference type="Proteomes" id="UP000198403"/>
    </source>
</evidence>
<dbReference type="GO" id="GO:0005737">
    <property type="term" value="C:cytoplasm"/>
    <property type="evidence" value="ECO:0007669"/>
    <property type="project" value="UniProtKB-SubCell"/>
</dbReference>
<evidence type="ECO:0000256" key="3">
    <source>
        <dbReference type="ARBA" id="ARBA00022845"/>
    </source>
</evidence>
<name>A0A238W7F7_9ACTN</name>
<feature type="region of interest" description="Disordered" evidence="5">
    <location>
        <begin position="1"/>
        <end position="28"/>
    </location>
</feature>
<dbReference type="Gene3D" id="2.30.290.10">
    <property type="entry name" value="BH3618-like"/>
    <property type="match status" value="1"/>
</dbReference>
<sequence length="162" mass="17016">MVSLQVRERSAGSTRPGTSSSAAPARTPAEVPAPVGVLALSLTEPLPGFPAHRDYVLVPAEDGGRLFWLQSVAPDGPRFLAVPAAAYFPDYAPTVPGAACRELGVADPREARLFCLVTVPDGDAAAATANLRAPVVVNPATHQARQVVLPDSVHPIRRSLRR</sequence>
<dbReference type="EMBL" id="FZNO01000006">
    <property type="protein sequence ID" value="SNR42525.1"/>
    <property type="molecule type" value="Genomic_DNA"/>
</dbReference>
<dbReference type="PANTHER" id="PTHR39190">
    <property type="entry name" value="FLAGELLAR ASSEMBLY FACTOR FLIW"/>
    <property type="match status" value="1"/>
</dbReference>
<organism evidence="6 7">
    <name type="scientific">Blastococcus mobilis</name>
    <dbReference type="NCBI Taxonomy" id="1938746"/>
    <lineage>
        <taxon>Bacteria</taxon>
        <taxon>Bacillati</taxon>
        <taxon>Actinomycetota</taxon>
        <taxon>Actinomycetes</taxon>
        <taxon>Geodermatophilales</taxon>
        <taxon>Geodermatophilaceae</taxon>
        <taxon>Blastococcus</taxon>
    </lineage>
</organism>
<proteinExistence type="inferred from homology"/>
<dbReference type="Pfam" id="PF02623">
    <property type="entry name" value="FliW"/>
    <property type="match status" value="1"/>
</dbReference>
<evidence type="ECO:0000256" key="5">
    <source>
        <dbReference type="SAM" id="MobiDB-lite"/>
    </source>
</evidence>
<dbReference type="GO" id="GO:0044780">
    <property type="term" value="P:bacterial-type flagellum assembly"/>
    <property type="evidence" value="ECO:0007669"/>
    <property type="project" value="UniProtKB-UniRule"/>
</dbReference>
<dbReference type="GO" id="GO:0006417">
    <property type="term" value="P:regulation of translation"/>
    <property type="evidence" value="ECO:0007669"/>
    <property type="project" value="UniProtKB-KW"/>
</dbReference>
<comment type="subcellular location">
    <subcellularLocation>
        <location evidence="4">Cytoplasm</location>
    </subcellularLocation>
</comment>
<keyword evidence="6" id="KW-0966">Cell projection</keyword>
<accession>A0A238W7F7</accession>
<protein>
    <recommendedName>
        <fullName evidence="4">Flagellar assembly factor FliW</fullName>
    </recommendedName>
</protein>